<dbReference type="OrthoDB" id="408631at2759"/>
<dbReference type="RefSeq" id="XP_022400923.1">
    <property type="nucleotide sequence ID" value="XM_022540669.1"/>
</dbReference>
<dbReference type="EMBL" id="KV878897">
    <property type="protein sequence ID" value="OJJ84225.1"/>
    <property type="molecule type" value="Genomic_DNA"/>
</dbReference>
<keyword evidence="4" id="KW-1185">Reference proteome</keyword>
<reference evidence="4" key="1">
    <citation type="journal article" date="2017" name="Genome Biol.">
        <title>Comparative genomics reveals high biological diversity and specific adaptations in the industrially and medically important fungal genus Aspergillus.</title>
        <authorList>
            <person name="de Vries R.P."/>
            <person name="Riley R."/>
            <person name="Wiebenga A."/>
            <person name="Aguilar-Osorio G."/>
            <person name="Amillis S."/>
            <person name="Uchima C.A."/>
            <person name="Anderluh G."/>
            <person name="Asadollahi M."/>
            <person name="Askin M."/>
            <person name="Barry K."/>
            <person name="Battaglia E."/>
            <person name="Bayram O."/>
            <person name="Benocci T."/>
            <person name="Braus-Stromeyer S.A."/>
            <person name="Caldana C."/>
            <person name="Canovas D."/>
            <person name="Cerqueira G.C."/>
            <person name="Chen F."/>
            <person name="Chen W."/>
            <person name="Choi C."/>
            <person name="Clum A."/>
            <person name="Dos Santos R.A."/>
            <person name="Damasio A.R."/>
            <person name="Diallinas G."/>
            <person name="Emri T."/>
            <person name="Fekete E."/>
            <person name="Flipphi M."/>
            <person name="Freyberg S."/>
            <person name="Gallo A."/>
            <person name="Gournas C."/>
            <person name="Habgood R."/>
            <person name="Hainaut M."/>
            <person name="Harispe M.L."/>
            <person name="Henrissat B."/>
            <person name="Hilden K.S."/>
            <person name="Hope R."/>
            <person name="Hossain A."/>
            <person name="Karabika E."/>
            <person name="Karaffa L."/>
            <person name="Karanyi Z."/>
            <person name="Krasevec N."/>
            <person name="Kuo A."/>
            <person name="Kusch H."/>
            <person name="LaButti K."/>
            <person name="Lagendijk E.L."/>
            <person name="Lapidus A."/>
            <person name="Levasseur A."/>
            <person name="Lindquist E."/>
            <person name="Lipzen A."/>
            <person name="Logrieco A.F."/>
            <person name="MacCabe A."/>
            <person name="Maekelae M.R."/>
            <person name="Malavazi I."/>
            <person name="Melin P."/>
            <person name="Meyer V."/>
            <person name="Mielnichuk N."/>
            <person name="Miskei M."/>
            <person name="Molnar A.P."/>
            <person name="Mule G."/>
            <person name="Ngan C.Y."/>
            <person name="Orejas M."/>
            <person name="Orosz E."/>
            <person name="Ouedraogo J.P."/>
            <person name="Overkamp K.M."/>
            <person name="Park H.-S."/>
            <person name="Perrone G."/>
            <person name="Piumi F."/>
            <person name="Punt P.J."/>
            <person name="Ram A.F."/>
            <person name="Ramon A."/>
            <person name="Rauscher S."/>
            <person name="Record E."/>
            <person name="Riano-Pachon D.M."/>
            <person name="Robert V."/>
            <person name="Roehrig J."/>
            <person name="Ruller R."/>
            <person name="Salamov A."/>
            <person name="Salih N.S."/>
            <person name="Samson R.A."/>
            <person name="Sandor E."/>
            <person name="Sanguinetti M."/>
            <person name="Schuetze T."/>
            <person name="Sepcic K."/>
            <person name="Shelest E."/>
            <person name="Sherlock G."/>
            <person name="Sophianopoulou V."/>
            <person name="Squina F.M."/>
            <person name="Sun H."/>
            <person name="Susca A."/>
            <person name="Todd R.B."/>
            <person name="Tsang A."/>
            <person name="Unkles S.E."/>
            <person name="van de Wiele N."/>
            <person name="van Rossen-Uffink D."/>
            <person name="Oliveira J.V."/>
            <person name="Vesth T.C."/>
            <person name="Visser J."/>
            <person name="Yu J.-H."/>
            <person name="Zhou M."/>
            <person name="Andersen M.R."/>
            <person name="Archer D.B."/>
            <person name="Baker S.E."/>
            <person name="Benoit I."/>
            <person name="Brakhage A.A."/>
            <person name="Braus G.H."/>
            <person name="Fischer R."/>
            <person name="Frisvad J.C."/>
            <person name="Goldman G.H."/>
            <person name="Houbraken J."/>
            <person name="Oakley B."/>
            <person name="Pocsi I."/>
            <person name="Scazzocchio C."/>
            <person name="Seiboth B."/>
            <person name="vanKuyk P.A."/>
            <person name="Wortman J."/>
            <person name="Dyer P.S."/>
            <person name="Grigoriev I.V."/>
        </authorList>
    </citation>
    <scope>NUCLEOTIDE SEQUENCE [LARGE SCALE GENOMIC DNA]</scope>
    <source>
        <strain evidence="4">CBS 516.65</strain>
    </source>
</reference>
<gene>
    <name evidence="3" type="ORF">ASPGLDRAFT_126741</name>
</gene>
<protein>
    <recommendedName>
        <fullName evidence="1">Vacuolar ATPase assembly protein VMA22</fullName>
    </recommendedName>
</protein>
<feature type="region of interest" description="Disordered" evidence="2">
    <location>
        <begin position="1"/>
        <end position="28"/>
    </location>
</feature>
<organism evidence="3 4">
    <name type="scientific">Aspergillus glaucus CBS 516.65</name>
    <dbReference type="NCBI Taxonomy" id="1160497"/>
    <lineage>
        <taxon>Eukaryota</taxon>
        <taxon>Fungi</taxon>
        <taxon>Dikarya</taxon>
        <taxon>Ascomycota</taxon>
        <taxon>Pezizomycotina</taxon>
        <taxon>Eurotiomycetes</taxon>
        <taxon>Eurotiomycetidae</taxon>
        <taxon>Eurotiales</taxon>
        <taxon>Aspergillaceae</taxon>
        <taxon>Aspergillus</taxon>
        <taxon>Aspergillus subgen. Aspergillus</taxon>
    </lineage>
</organism>
<dbReference type="VEuPathDB" id="FungiDB:ASPGLDRAFT_126741"/>
<feature type="compositionally biased region" description="Basic and acidic residues" evidence="2">
    <location>
        <begin position="12"/>
        <end position="24"/>
    </location>
</feature>
<sequence length="249" mass="27859">MAQIPTPPASRDTSEAPEIQKETEVDTSTELLQPLDTLLERYLHLLDRHQKLQADLAKQLSSGFLSLAQANYTCPPGRRYGTDYYDERMKATRKVSLCTPSKATKESGNPTEANDYEHTFTIQYTPDNRDDEQDKEKEASESPSDTAPSDENPDKESENNTQETDDGSNSEQPETDPTIPKPKPIKQFRSSDPITWYGILVPLSLRSAQKSFTEAVDDHSSELASVIVEMGAVERDVHGLRNRLNLNSS</sequence>
<dbReference type="Proteomes" id="UP000184300">
    <property type="component" value="Unassembled WGS sequence"/>
</dbReference>
<proteinExistence type="predicted"/>
<feature type="region of interest" description="Disordered" evidence="2">
    <location>
        <begin position="125"/>
        <end position="189"/>
    </location>
</feature>
<evidence type="ECO:0000256" key="2">
    <source>
        <dbReference type="SAM" id="MobiDB-lite"/>
    </source>
</evidence>
<dbReference type="STRING" id="1160497.A0A1L9VK06"/>
<evidence type="ECO:0000313" key="4">
    <source>
        <dbReference type="Proteomes" id="UP000184300"/>
    </source>
</evidence>
<dbReference type="PANTHER" id="PTHR31996">
    <property type="entry name" value="COILED-COIL DOMAIN-CONTAINING PROTEIN 115"/>
    <property type="match status" value="1"/>
</dbReference>
<dbReference type="AlphaFoldDB" id="A0A1L9VK06"/>
<dbReference type="GeneID" id="34456930"/>
<evidence type="ECO:0000313" key="3">
    <source>
        <dbReference type="EMBL" id="OJJ84225.1"/>
    </source>
</evidence>
<dbReference type="GO" id="GO:0070072">
    <property type="term" value="P:vacuolar proton-transporting V-type ATPase complex assembly"/>
    <property type="evidence" value="ECO:0007669"/>
    <property type="project" value="InterPro"/>
</dbReference>
<name>A0A1L9VK06_ASPGL</name>
<dbReference type="Pfam" id="PF21730">
    <property type="entry name" value="Vma22_CCDC115"/>
    <property type="match status" value="1"/>
</dbReference>
<dbReference type="InterPro" id="IPR040357">
    <property type="entry name" value="Vma22/CCDC115"/>
</dbReference>
<dbReference type="PANTHER" id="PTHR31996:SF2">
    <property type="entry name" value="COILED-COIL DOMAIN-CONTAINING PROTEIN 115"/>
    <property type="match status" value="1"/>
</dbReference>
<dbReference type="GO" id="GO:0051082">
    <property type="term" value="F:unfolded protein binding"/>
    <property type="evidence" value="ECO:0007669"/>
    <property type="project" value="TreeGrafter"/>
</dbReference>
<evidence type="ECO:0000256" key="1">
    <source>
        <dbReference type="ARBA" id="ARBA00093634"/>
    </source>
</evidence>
<dbReference type="GO" id="GO:1990871">
    <property type="term" value="C:Vma12-Vma22 assembly complex"/>
    <property type="evidence" value="ECO:0007669"/>
    <property type="project" value="TreeGrafter"/>
</dbReference>
<accession>A0A1L9VK06</accession>